<comment type="caution">
    <text evidence="5">The sequence shown here is derived from an EMBL/GenBank/DDBJ whole genome shotgun (WGS) entry which is preliminary data.</text>
</comment>
<feature type="domain" description="Methyltransferase type 11" evidence="4">
    <location>
        <begin position="78"/>
        <end position="172"/>
    </location>
</feature>
<dbReference type="SUPFAM" id="SSF53335">
    <property type="entry name" value="S-adenosyl-L-methionine-dependent methyltransferases"/>
    <property type="match status" value="1"/>
</dbReference>
<dbReference type="AlphaFoldDB" id="A0AAE5CD62"/>
<dbReference type="CDD" id="cd02440">
    <property type="entry name" value="AdoMet_MTases"/>
    <property type="match status" value="1"/>
</dbReference>
<dbReference type="PANTHER" id="PTHR43464:SF19">
    <property type="entry name" value="UBIQUINONE BIOSYNTHESIS O-METHYLTRANSFERASE, MITOCHONDRIAL"/>
    <property type="match status" value="1"/>
</dbReference>
<evidence type="ECO:0000256" key="2">
    <source>
        <dbReference type="ARBA" id="ARBA00022679"/>
    </source>
</evidence>
<name>A0AAE5CD62_9BACT</name>
<dbReference type="InterPro" id="IPR029063">
    <property type="entry name" value="SAM-dependent_MTases_sf"/>
</dbReference>
<keyword evidence="1 5" id="KW-0489">Methyltransferase</keyword>
<dbReference type="EMBL" id="JAACAK010000064">
    <property type="protein sequence ID" value="NIR75164.1"/>
    <property type="molecule type" value="Genomic_DNA"/>
</dbReference>
<organism evidence="5 6">
    <name type="scientific">Candidatus Kutchimonas denitrificans</name>
    <dbReference type="NCBI Taxonomy" id="3056748"/>
    <lineage>
        <taxon>Bacteria</taxon>
        <taxon>Pseudomonadati</taxon>
        <taxon>Gemmatimonadota</taxon>
        <taxon>Gemmatimonadia</taxon>
        <taxon>Candidatus Palauibacterales</taxon>
        <taxon>Candidatus Palauibacteraceae</taxon>
        <taxon>Candidatus Kutchimonas</taxon>
    </lineage>
</organism>
<dbReference type="InterPro" id="IPR013216">
    <property type="entry name" value="Methyltransf_11"/>
</dbReference>
<dbReference type="GO" id="GO:0032259">
    <property type="term" value="P:methylation"/>
    <property type="evidence" value="ECO:0007669"/>
    <property type="project" value="UniProtKB-KW"/>
</dbReference>
<dbReference type="GO" id="GO:0008757">
    <property type="term" value="F:S-adenosylmethionine-dependent methyltransferase activity"/>
    <property type="evidence" value="ECO:0007669"/>
    <property type="project" value="InterPro"/>
</dbReference>
<keyword evidence="3" id="KW-0949">S-adenosyl-L-methionine</keyword>
<sequence>MKMDRIQEAYRIERDLAHRLRSAPKEFRTQTVRAVYADLYRRVHWHPDLTRSLEERRRRVAELRFAYGRWISSAGSVLEIGAGSCDFLAELALDYPGKRLAGIDVARDPLLSAASSLPANVQFTQAAASAIPYRNGSFDFVFCSQVLEHFHPDDVPDHMAEVARVLRSDGWFGFDTPNRITGPHDISRGFTPEATGLHLKEWTFEELLVLLLENGFRTVLARSVPGRAARWLRLPAPGPLVDARRKIAIERRVARIQHVGRRRLLGRLLGLNGIYLYAQRSNR</sequence>
<dbReference type="Gene3D" id="3.40.50.150">
    <property type="entry name" value="Vaccinia Virus protein VP39"/>
    <property type="match status" value="1"/>
</dbReference>
<dbReference type="Proteomes" id="UP000702544">
    <property type="component" value="Unassembled WGS sequence"/>
</dbReference>
<keyword evidence="2" id="KW-0808">Transferase</keyword>
<evidence type="ECO:0000256" key="1">
    <source>
        <dbReference type="ARBA" id="ARBA00022603"/>
    </source>
</evidence>
<gene>
    <name evidence="5" type="ORF">GWO12_08645</name>
</gene>
<evidence type="ECO:0000313" key="6">
    <source>
        <dbReference type="Proteomes" id="UP000702544"/>
    </source>
</evidence>
<evidence type="ECO:0000256" key="3">
    <source>
        <dbReference type="ARBA" id="ARBA00022691"/>
    </source>
</evidence>
<evidence type="ECO:0000259" key="4">
    <source>
        <dbReference type="Pfam" id="PF08241"/>
    </source>
</evidence>
<proteinExistence type="predicted"/>
<protein>
    <submittedName>
        <fullName evidence="5">Class I SAM-dependent methyltransferase</fullName>
    </submittedName>
</protein>
<dbReference type="PANTHER" id="PTHR43464">
    <property type="entry name" value="METHYLTRANSFERASE"/>
    <property type="match status" value="1"/>
</dbReference>
<dbReference type="Pfam" id="PF08241">
    <property type="entry name" value="Methyltransf_11"/>
    <property type="match status" value="1"/>
</dbReference>
<reference evidence="5 6" key="1">
    <citation type="submission" date="2020-01" db="EMBL/GenBank/DDBJ databases">
        <title>Genomes assembled from Gulf of Kutch pelagic sediment metagenomes.</title>
        <authorList>
            <person name="Chandrashekar M."/>
            <person name="Mahajan M.S."/>
            <person name="Dave K.J."/>
            <person name="Vatsa P."/>
            <person name="Nathani N.M."/>
        </authorList>
    </citation>
    <scope>NUCLEOTIDE SEQUENCE [LARGE SCALE GENOMIC DNA]</scope>
    <source>
        <strain evidence="5">KS3-K002</strain>
    </source>
</reference>
<evidence type="ECO:0000313" key="5">
    <source>
        <dbReference type="EMBL" id="NIR75164.1"/>
    </source>
</evidence>
<accession>A0AAE5CD62</accession>